<dbReference type="SMART" id="SM01266">
    <property type="entry name" value="Mac"/>
    <property type="match status" value="1"/>
</dbReference>
<dbReference type="PROSITE" id="PS00101">
    <property type="entry name" value="HEXAPEP_TRANSFERASES"/>
    <property type="match status" value="1"/>
</dbReference>
<name>A0A926D8R8_9FIRM</name>
<reference evidence="6" key="1">
    <citation type="submission" date="2020-08" db="EMBL/GenBank/DDBJ databases">
        <title>Genome public.</title>
        <authorList>
            <person name="Liu C."/>
            <person name="Sun Q."/>
        </authorList>
    </citation>
    <scope>NUCLEOTIDE SEQUENCE</scope>
    <source>
        <strain evidence="6">NSJ-40</strain>
    </source>
</reference>
<dbReference type="InterPro" id="IPR018357">
    <property type="entry name" value="Hexapep_transf_CS"/>
</dbReference>
<dbReference type="EC" id="2.3.1.18" evidence="6"/>
<evidence type="ECO:0000256" key="2">
    <source>
        <dbReference type="ARBA" id="ARBA00022679"/>
    </source>
</evidence>
<organism evidence="6 7">
    <name type="scientific">Yeguia hominis</name>
    <dbReference type="NCBI Taxonomy" id="2763662"/>
    <lineage>
        <taxon>Bacteria</taxon>
        <taxon>Bacillati</taxon>
        <taxon>Bacillota</taxon>
        <taxon>Clostridia</taxon>
        <taxon>Eubacteriales</taxon>
        <taxon>Yeguiaceae</taxon>
        <taxon>Yeguia</taxon>
    </lineage>
</organism>
<evidence type="ECO:0000313" key="7">
    <source>
        <dbReference type="Proteomes" id="UP000651482"/>
    </source>
</evidence>
<comment type="caution">
    <text evidence="6">The sequence shown here is derived from an EMBL/GenBank/DDBJ whole genome shotgun (WGS) entry which is preliminary data.</text>
</comment>
<dbReference type="SUPFAM" id="SSF51161">
    <property type="entry name" value="Trimeric LpxA-like enzymes"/>
    <property type="match status" value="1"/>
</dbReference>
<sequence length="194" mass="21398">MTEDERKEKGLLWCDTGEYFAEQARAKDLAYAFNHLPPSQKAKRDELLHEIFASVGKDVWIEPTISLARGKTVTIGDGVYINSNLTLIDDWKITIGNHVLIATGVTICTTGHPLHYEARPNGEMISKPVVIEDWAWIGSNVVIMPGVTIGRGAVVGAGSIVTKDVPPMTVAAGNPCRVVREITEEDKTRYRRDL</sequence>
<dbReference type="GO" id="GO:0008870">
    <property type="term" value="F:galactoside O-acetyltransferase activity"/>
    <property type="evidence" value="ECO:0007669"/>
    <property type="project" value="UniProtKB-EC"/>
</dbReference>
<dbReference type="FunFam" id="2.160.10.10:FF:000025">
    <property type="entry name" value="Hexapeptide-repeat containing-acetyltransferase"/>
    <property type="match status" value="1"/>
</dbReference>
<evidence type="ECO:0000256" key="3">
    <source>
        <dbReference type="ARBA" id="ARBA00022737"/>
    </source>
</evidence>
<dbReference type="InterPro" id="IPR001451">
    <property type="entry name" value="Hexapep"/>
</dbReference>
<dbReference type="Pfam" id="PF14602">
    <property type="entry name" value="Hexapep_2"/>
    <property type="match status" value="1"/>
</dbReference>
<dbReference type="RefSeq" id="WP_283243016.1">
    <property type="nucleotide sequence ID" value="NZ_JACRSN010000006.1"/>
</dbReference>
<dbReference type="InterPro" id="IPR024688">
    <property type="entry name" value="Mac_dom"/>
</dbReference>
<accession>A0A926D8R8</accession>
<evidence type="ECO:0000256" key="4">
    <source>
        <dbReference type="ARBA" id="ARBA00023315"/>
    </source>
</evidence>
<dbReference type="PANTHER" id="PTHR23416">
    <property type="entry name" value="SIALIC ACID SYNTHASE-RELATED"/>
    <property type="match status" value="1"/>
</dbReference>
<keyword evidence="4 6" id="KW-0012">Acyltransferase</keyword>
<dbReference type="InterPro" id="IPR051159">
    <property type="entry name" value="Hexapeptide_acetyltransf"/>
</dbReference>
<feature type="domain" description="Maltose/galactoside acetyltransferase" evidence="5">
    <location>
        <begin position="7"/>
        <end position="57"/>
    </location>
</feature>
<evidence type="ECO:0000313" key="6">
    <source>
        <dbReference type="EMBL" id="MBC8533452.1"/>
    </source>
</evidence>
<evidence type="ECO:0000256" key="1">
    <source>
        <dbReference type="ARBA" id="ARBA00007274"/>
    </source>
</evidence>
<dbReference type="AlphaFoldDB" id="A0A926D8R8"/>
<dbReference type="Proteomes" id="UP000651482">
    <property type="component" value="Unassembled WGS sequence"/>
</dbReference>
<evidence type="ECO:0000259" key="5">
    <source>
        <dbReference type="SMART" id="SM01266"/>
    </source>
</evidence>
<dbReference type="EMBL" id="JACRSN010000006">
    <property type="protein sequence ID" value="MBC8533452.1"/>
    <property type="molecule type" value="Genomic_DNA"/>
</dbReference>
<dbReference type="GO" id="GO:0005829">
    <property type="term" value="C:cytosol"/>
    <property type="evidence" value="ECO:0007669"/>
    <property type="project" value="TreeGrafter"/>
</dbReference>
<dbReference type="InterPro" id="IPR011004">
    <property type="entry name" value="Trimer_LpxA-like_sf"/>
</dbReference>
<keyword evidence="3" id="KW-0677">Repeat</keyword>
<comment type="similarity">
    <text evidence="1">Belongs to the transferase hexapeptide repeat family.</text>
</comment>
<keyword evidence="2 6" id="KW-0808">Transferase</keyword>
<proteinExistence type="inferred from homology"/>
<dbReference type="Gene3D" id="2.160.10.10">
    <property type="entry name" value="Hexapeptide repeat proteins"/>
    <property type="match status" value="1"/>
</dbReference>
<protein>
    <submittedName>
        <fullName evidence="6">Galactoside O-acetyltransferase</fullName>
        <ecNumber evidence="6">2.3.1.18</ecNumber>
    </submittedName>
</protein>
<dbReference type="CDD" id="cd03357">
    <property type="entry name" value="LbH_MAT_GAT"/>
    <property type="match status" value="1"/>
</dbReference>
<dbReference type="Pfam" id="PF12464">
    <property type="entry name" value="Mac"/>
    <property type="match status" value="1"/>
</dbReference>
<dbReference type="PANTHER" id="PTHR23416:SF23">
    <property type="entry name" value="ACETYLTRANSFERASE C18B11.09C-RELATED"/>
    <property type="match status" value="1"/>
</dbReference>
<keyword evidence="7" id="KW-1185">Reference proteome</keyword>
<gene>
    <name evidence="6" type="primary">lacA</name>
    <name evidence="6" type="ORF">IAG03_05425</name>
</gene>